<dbReference type="InterPro" id="IPR010064">
    <property type="entry name" value="HK97-gp10_tail"/>
</dbReference>
<dbReference type="NCBIfam" id="TIGR01725">
    <property type="entry name" value="phge_HK97_gp10"/>
    <property type="match status" value="1"/>
</dbReference>
<gene>
    <name evidence="1" type="ORF">D1010_06660</name>
</gene>
<dbReference type="KEGG" id="lhb:D1010_06660"/>
<evidence type="ECO:0000313" key="2">
    <source>
        <dbReference type="Proteomes" id="UP000326779"/>
    </source>
</evidence>
<organism evidence="1 2">
    <name type="scientific">Schleiferilactobacillus harbinensis</name>
    <dbReference type="NCBI Taxonomy" id="304207"/>
    <lineage>
        <taxon>Bacteria</taxon>
        <taxon>Bacillati</taxon>
        <taxon>Bacillota</taxon>
        <taxon>Bacilli</taxon>
        <taxon>Lactobacillales</taxon>
        <taxon>Lactobacillaceae</taxon>
        <taxon>Schleiferilactobacillus</taxon>
    </lineage>
</organism>
<sequence length="128" mass="13855">MGLKITGDDEMIAAIEELNFGVQKRAKKALVDGAEAYEKVLKAKTPEYVAGPNADNVHAAEDITHSSVSQTTGDLSVDVGYGQKSANYIRFPNWGTTKQDPQHFMEAAQEEATTPVLEAFLKNLKGGE</sequence>
<dbReference type="RefSeq" id="WP_152260536.1">
    <property type="nucleotide sequence ID" value="NZ_CP045143.1"/>
</dbReference>
<dbReference type="EMBL" id="CP045143">
    <property type="protein sequence ID" value="QFR23110.1"/>
    <property type="molecule type" value="Genomic_DNA"/>
</dbReference>
<dbReference type="AlphaFoldDB" id="A0A5P8M3P4"/>
<dbReference type="Pfam" id="PF04883">
    <property type="entry name" value="HK97-gp10_like"/>
    <property type="match status" value="1"/>
</dbReference>
<dbReference type="Proteomes" id="UP000326779">
    <property type="component" value="Chromosome"/>
</dbReference>
<evidence type="ECO:0000313" key="1">
    <source>
        <dbReference type="EMBL" id="QFR23110.1"/>
    </source>
</evidence>
<accession>A0A5P8M3P4</accession>
<proteinExistence type="predicted"/>
<protein>
    <recommendedName>
        <fullName evidence="3">HK97 gp10 family phage protein</fullName>
    </recommendedName>
</protein>
<name>A0A5P8M3P4_9LACO</name>
<evidence type="ECO:0008006" key="3">
    <source>
        <dbReference type="Google" id="ProtNLM"/>
    </source>
</evidence>
<reference evidence="1 2" key="1">
    <citation type="submission" date="2019-10" db="EMBL/GenBank/DDBJ databases">
        <title>The completed genome of Lactobacillus harbinensis M1.</title>
        <authorList>
            <person name="Zheng Y."/>
        </authorList>
    </citation>
    <scope>NUCLEOTIDE SEQUENCE [LARGE SCALE GENOMIC DNA]</scope>
    <source>
        <strain evidence="1 2">M1</strain>
    </source>
</reference>